<evidence type="ECO:0000313" key="1">
    <source>
        <dbReference type="EMBL" id="KAL0931779.1"/>
    </source>
</evidence>
<comment type="caution">
    <text evidence="1">The sequence shown here is derived from an EMBL/GenBank/DDBJ whole genome shotgun (WGS) entry which is preliminary data.</text>
</comment>
<sequence>MSDNRDRKLTVPKFSSFKPKTATPASIAQPLVDETSHDQKNGADEVTKERRLRHESRHRGDHGKHRSEHRHRDRKRSNSEERLDAAQTRTATKSLNNRAGDNVFFFIDKKGDPLIRRYGGNDRGRVPLYRRGGRGRVLGSDGYLYIHRDGPQEKFSIRQPGESSSTWRDRALFQPKVHRVKTKRIRVRNEIRDEAHSVEEDFVPLGGSSKRRRDEEPEASENEEPSYRSIEGKAKAHEFSDSDIDYDTDQDDALNLDTDDPLKQRSIQLSRRVKEHPEDIAGWLELIAHQDVLLNAGETLDREVTKGEVHSFAEIKISMYESALAQARKSEYEERLLVGLMLEGAKVWSASKLETRWEEVERKHESSFCLWKARVDHKLTSLATFQFNNIKSLHVARLRAIAKQESVSTSPGPGYNTNTAEISRYEQMIYVFLRATKFMYDSGYRELAVAAWQALLELNLERPASYGALPDSEILDSFKDFWEDEGPRIGDKHAPGWSQFVQADGISDPPETQKDDDNIVQSRDLYKSWGATERLRATASRNPARATDDVSEDDPYRVVMFSDIEELLFVVPADTISKIWKQLVDGFLLFCCLPPAFRTSEWIKAAEDDPLLIGGLSLFEGDVLHKPNEPDVMDETKKIPSFKQDGLRVAASADLLFATSEWFPFISGWVCTSKSADGPVDLAWVANSLRQLTTVSNLKELAEYSLAVDMVNEPSNIKKRARALIKHDPTNLGLYNAYALAESAKGNLDVGRQVILSASGLPSQPPGCGRKFLLWKTWAWAELDAGNKTQAVVPLCATVEESLRKTPDAIAVTPMQILKARQTLLDTLEGQLSMRELDDAAISTECLALLVYLTTQEASEPTSEAQGSISMAMERVWTVSSELCAQGQATSQTHERLLQAGARLLYHHASRGPFRRAYLREQLAQCIKLFPHNTIFLTLFSWATTTFGIDDPVREILREVSLTSNNDSVSSRMFAIRYELRKGNVHSTHAAFERALDSPACKSNPELWRCYIKFSYARKQFRSKAKEVFFRGLRHCPWSKDLALEAYTTLVNIMDEFELKSVFNTMASKGLRIHVDLDEFAAKHEKSRAKHR</sequence>
<organism evidence="1 2">
    <name type="scientific">Colletotrichum truncatum</name>
    <name type="common">Anthracnose fungus</name>
    <name type="synonym">Colletotrichum capsici</name>
    <dbReference type="NCBI Taxonomy" id="5467"/>
    <lineage>
        <taxon>Eukaryota</taxon>
        <taxon>Fungi</taxon>
        <taxon>Dikarya</taxon>
        <taxon>Ascomycota</taxon>
        <taxon>Pezizomycotina</taxon>
        <taxon>Sordariomycetes</taxon>
        <taxon>Hypocreomycetidae</taxon>
        <taxon>Glomerellales</taxon>
        <taxon>Glomerellaceae</taxon>
        <taxon>Colletotrichum</taxon>
        <taxon>Colletotrichum truncatum species complex</taxon>
    </lineage>
</organism>
<name>A0ACC3YIP6_COLTU</name>
<evidence type="ECO:0000313" key="2">
    <source>
        <dbReference type="Proteomes" id="UP000805649"/>
    </source>
</evidence>
<keyword evidence="2" id="KW-1185">Reference proteome</keyword>
<dbReference type="Proteomes" id="UP000805649">
    <property type="component" value="Unassembled WGS sequence"/>
</dbReference>
<dbReference type="EMBL" id="VUJX02000009">
    <property type="protein sequence ID" value="KAL0931779.1"/>
    <property type="molecule type" value="Genomic_DNA"/>
</dbReference>
<accession>A0ACC3YIP6</accession>
<gene>
    <name evidence="1" type="ORF">CTRU02_212732</name>
</gene>
<reference evidence="1 2" key="1">
    <citation type="journal article" date="2020" name="Phytopathology">
        <title>Genome Sequence Resources of Colletotrichum truncatum, C. plurivorum, C. musicola, and C. sojae: Four Species Pathogenic to Soybean (Glycine max).</title>
        <authorList>
            <person name="Rogerio F."/>
            <person name="Boufleur T.R."/>
            <person name="Ciampi-Guillardi M."/>
            <person name="Sukno S.A."/>
            <person name="Thon M.R."/>
            <person name="Massola Junior N.S."/>
            <person name="Baroncelli R."/>
        </authorList>
    </citation>
    <scope>NUCLEOTIDE SEQUENCE [LARGE SCALE GENOMIC DNA]</scope>
    <source>
        <strain evidence="1 2">CMES1059</strain>
    </source>
</reference>
<protein>
    <submittedName>
        <fullName evidence="1">DUF1740 domain containing protein</fullName>
    </submittedName>
</protein>
<proteinExistence type="predicted"/>